<evidence type="ECO:0000259" key="7">
    <source>
        <dbReference type="PROSITE" id="PS00028"/>
    </source>
</evidence>
<feature type="domain" description="C2H2-type" evidence="7">
    <location>
        <begin position="62"/>
        <end position="83"/>
    </location>
</feature>
<keyword evidence="5" id="KW-0862">Zinc</keyword>
<comment type="subcellular location">
    <subcellularLocation>
        <location evidence="1">Nucleus</location>
    </subcellularLocation>
</comment>
<keyword evidence="4" id="KW-0863">Zinc-finger</keyword>
<evidence type="ECO:0000313" key="9">
    <source>
        <dbReference type="Proteomes" id="UP001153954"/>
    </source>
</evidence>
<organism evidence="8 9">
    <name type="scientific">Euphydryas editha</name>
    <name type="common">Edith's checkerspot</name>
    <dbReference type="NCBI Taxonomy" id="104508"/>
    <lineage>
        <taxon>Eukaryota</taxon>
        <taxon>Metazoa</taxon>
        <taxon>Ecdysozoa</taxon>
        <taxon>Arthropoda</taxon>
        <taxon>Hexapoda</taxon>
        <taxon>Insecta</taxon>
        <taxon>Pterygota</taxon>
        <taxon>Neoptera</taxon>
        <taxon>Endopterygota</taxon>
        <taxon>Lepidoptera</taxon>
        <taxon>Glossata</taxon>
        <taxon>Ditrysia</taxon>
        <taxon>Papilionoidea</taxon>
        <taxon>Nymphalidae</taxon>
        <taxon>Nymphalinae</taxon>
        <taxon>Euphydryas</taxon>
    </lineage>
</organism>
<evidence type="ECO:0000256" key="4">
    <source>
        <dbReference type="ARBA" id="ARBA00022771"/>
    </source>
</evidence>
<accession>A0AAU9T978</accession>
<name>A0AAU9T978_EUPED</name>
<dbReference type="PANTHER" id="PTHR24406">
    <property type="entry name" value="TRANSCRIPTIONAL REPRESSOR CTCFL-RELATED"/>
    <property type="match status" value="1"/>
</dbReference>
<dbReference type="SMART" id="SM00355">
    <property type="entry name" value="ZnF_C2H2"/>
    <property type="match status" value="6"/>
</dbReference>
<dbReference type="AlphaFoldDB" id="A0AAU9T978"/>
<dbReference type="GO" id="GO:0008270">
    <property type="term" value="F:zinc ion binding"/>
    <property type="evidence" value="ECO:0007669"/>
    <property type="project" value="UniProtKB-KW"/>
</dbReference>
<keyword evidence="9" id="KW-1185">Reference proteome</keyword>
<proteinExistence type="predicted"/>
<comment type="caution">
    <text evidence="8">The sequence shown here is derived from an EMBL/GenBank/DDBJ whole genome shotgun (WGS) entry which is preliminary data.</text>
</comment>
<feature type="domain" description="C2H2-type" evidence="7">
    <location>
        <begin position="100"/>
        <end position="121"/>
    </location>
</feature>
<evidence type="ECO:0000256" key="1">
    <source>
        <dbReference type="ARBA" id="ARBA00004123"/>
    </source>
</evidence>
<evidence type="ECO:0000256" key="6">
    <source>
        <dbReference type="ARBA" id="ARBA00023242"/>
    </source>
</evidence>
<evidence type="ECO:0000256" key="3">
    <source>
        <dbReference type="ARBA" id="ARBA00022737"/>
    </source>
</evidence>
<gene>
    <name evidence="8" type="ORF">EEDITHA_LOCUS40</name>
</gene>
<dbReference type="InterPro" id="IPR050888">
    <property type="entry name" value="ZnF_C2H2-type_TF"/>
</dbReference>
<evidence type="ECO:0000313" key="8">
    <source>
        <dbReference type="EMBL" id="CAH2083301.1"/>
    </source>
</evidence>
<keyword evidence="3" id="KW-0677">Repeat</keyword>
<keyword evidence="6" id="KW-0539">Nucleus</keyword>
<dbReference type="Proteomes" id="UP001153954">
    <property type="component" value="Unassembled WGS sequence"/>
</dbReference>
<dbReference type="GO" id="GO:0005634">
    <property type="term" value="C:nucleus"/>
    <property type="evidence" value="ECO:0007669"/>
    <property type="project" value="UniProtKB-SubCell"/>
</dbReference>
<protein>
    <recommendedName>
        <fullName evidence="7">C2H2-type domain-containing protein</fullName>
    </recommendedName>
</protein>
<dbReference type="InterPro" id="IPR013087">
    <property type="entry name" value="Znf_C2H2_type"/>
</dbReference>
<evidence type="ECO:0000256" key="5">
    <source>
        <dbReference type="ARBA" id="ARBA00022833"/>
    </source>
</evidence>
<dbReference type="EMBL" id="CAKOGL010000001">
    <property type="protein sequence ID" value="CAH2083301.1"/>
    <property type="molecule type" value="Genomic_DNA"/>
</dbReference>
<dbReference type="Gene3D" id="3.30.160.60">
    <property type="entry name" value="Classic Zinc Finger"/>
    <property type="match status" value="2"/>
</dbReference>
<dbReference type="PROSITE" id="PS00028">
    <property type="entry name" value="ZINC_FINGER_C2H2_1"/>
    <property type="match status" value="2"/>
</dbReference>
<evidence type="ECO:0000256" key="2">
    <source>
        <dbReference type="ARBA" id="ARBA00022723"/>
    </source>
</evidence>
<reference evidence="8" key="1">
    <citation type="submission" date="2022-03" db="EMBL/GenBank/DDBJ databases">
        <authorList>
            <person name="Tunstrom K."/>
        </authorList>
    </citation>
    <scope>NUCLEOTIDE SEQUENCE</scope>
</reference>
<sequence length="346" mass="40836">MFRSRGDIVRAKIQRETLDNEVHGCDYCKEGGWCSETEVVIHKSWIHASKMKYDLANKDFVCGICIKELKNDNELLNHIKTDHLYSSEDAYRVEREIFVCDYCCQIFFNKLHLIVHILNKHIDSPKILYVECPLCKLRVKRKQIWIHFYKHMVQSISTCRLCFTKCKNRRELKEHLNSHGHYFKCDMCGYNTRKSELFNQHISENHKRKIGKNKMTRRFKDYFIPRSCDLAGRGQIVMISQGVYIGNGVRICVLCREICLNPRQMRRHIIHDHYTPEISLKKEYKCACGVVFVNKVLLKHHIFKMKGDHRVVGDDDEQNSGNKCDKSISRSLFARLTPLLRPPRLT</sequence>
<keyword evidence="2" id="KW-0479">Metal-binding</keyword>